<feature type="region of interest" description="Disordered" evidence="1">
    <location>
        <begin position="173"/>
        <end position="203"/>
    </location>
</feature>
<accession>A0A4Q7EH00</accession>
<dbReference type="AlphaFoldDB" id="A0A4Q7EH00"/>
<dbReference type="Pfam" id="PF11741">
    <property type="entry name" value="AMIN"/>
    <property type="match status" value="1"/>
</dbReference>
<feature type="compositionally biased region" description="Low complexity" evidence="1">
    <location>
        <begin position="477"/>
        <end position="487"/>
    </location>
</feature>
<keyword evidence="4" id="KW-1185">Reference proteome</keyword>
<reference evidence="3 4" key="1">
    <citation type="submission" date="2018-11" db="EMBL/GenBank/DDBJ databases">
        <title>Whole genome sequencing of an environmental sample.</title>
        <authorList>
            <person name="Sarangi A.N."/>
            <person name="Singh D."/>
            <person name="Tripathy S."/>
        </authorList>
    </citation>
    <scope>NUCLEOTIDE SEQUENCE [LARGE SCALE GENOMIC DNA]</scope>
    <source>
        <strain evidence="3 4">Lakshadweep</strain>
    </source>
</reference>
<feature type="compositionally biased region" description="Low complexity" evidence="1">
    <location>
        <begin position="186"/>
        <end position="203"/>
    </location>
</feature>
<dbReference type="InterPro" id="IPR021731">
    <property type="entry name" value="AMIN_dom"/>
</dbReference>
<gene>
    <name evidence="3" type="ORF">DYY88_03675</name>
</gene>
<feature type="compositionally biased region" description="Pro residues" evidence="1">
    <location>
        <begin position="650"/>
        <end position="659"/>
    </location>
</feature>
<dbReference type="Proteomes" id="UP000292459">
    <property type="component" value="Unassembled WGS sequence"/>
</dbReference>
<evidence type="ECO:0000313" key="3">
    <source>
        <dbReference type="EMBL" id="RZM82356.1"/>
    </source>
</evidence>
<comment type="caution">
    <text evidence="3">The sequence shown here is derived from an EMBL/GenBank/DDBJ whole genome shotgun (WGS) entry which is preliminary data.</text>
</comment>
<dbReference type="EMBL" id="QVFV01000001">
    <property type="protein sequence ID" value="RZM82356.1"/>
    <property type="molecule type" value="Genomic_DNA"/>
</dbReference>
<feature type="compositionally biased region" description="Low complexity" evidence="1">
    <location>
        <begin position="433"/>
        <end position="445"/>
    </location>
</feature>
<protein>
    <submittedName>
        <fullName evidence="3">AMIN domain-containing protein</fullName>
    </submittedName>
</protein>
<dbReference type="Gene3D" id="2.60.40.3500">
    <property type="match status" value="1"/>
</dbReference>
<feature type="compositionally biased region" description="Low complexity" evidence="1">
    <location>
        <begin position="347"/>
        <end position="365"/>
    </location>
</feature>
<feature type="compositionally biased region" description="Polar residues" evidence="1">
    <location>
        <begin position="621"/>
        <end position="632"/>
    </location>
</feature>
<proteinExistence type="predicted"/>
<feature type="region of interest" description="Disordered" evidence="1">
    <location>
        <begin position="311"/>
        <end position="659"/>
    </location>
</feature>
<dbReference type="OrthoDB" id="419483at2"/>
<sequence length="659" mass="66784">MRLSLCGKGNCGEIRMPPRNRQNPKSRFGAWTLSAAAIAGMMSPAAIIAPARAVVLNDWMFDPASQAVSLTLPSGITPDFFLLAEPARIILEIPNTTLGTVTAAEQYSGAVSSIRLTEVAGGSRLVLELAPNTRLDPRHAELMATDLGNGQTEWVLQPLLQDAPTVPIATAPVPSRPAAADTPEVAAPESSAPAASVAAPRAAIADPPASTIADESSEMTPSEPVEAMATADDVAAAEDEVSAADAPAVTIAVEPPASSVSDPVAAPLPAPASLPDIATSATTGAVRSLPTGPDPLSSVSTDAAVLSGAISDNLSDQPPAELPLDPFMAGASSTVSVPSLAEADRTPAPAVAVPPLATVPAASPSAAPPPNQPLPSTTASAPNQVRPPSRAGAPVAPSSTANVPTSRPSVAPPPTSPVPSVTAAGVVPEQIRPPSSQNRPSESSSVAATLPPESTVRPPVVATNRPSESLPAESAIRPPTTTAAARPDTLPVESTMRPPVAAANRPESLPAESTMRPPTTTASRPDTLPVEATIRPPGAETARQAAPDVVAANSLEIPTLPSPPDHWREPGNRAIAPNEVRPPTEAGVPTQVPNVAPRSERVTTAAIAAPPFLTDDEAESETATNALSNREQPSIPPPPPIPRGSGPLPFGEPLPASRP</sequence>
<organism evidence="3 4">
    <name type="scientific">Leptolyngbya iicbica LK</name>
    <dbReference type="NCBI Taxonomy" id="2294035"/>
    <lineage>
        <taxon>Bacteria</taxon>
        <taxon>Bacillati</taxon>
        <taxon>Cyanobacteriota</taxon>
        <taxon>Cyanophyceae</taxon>
        <taxon>Leptolyngbyales</taxon>
        <taxon>Leptolyngbyaceae</taxon>
        <taxon>Leptolyngbya group</taxon>
        <taxon>Leptolyngbya</taxon>
        <taxon>Leptolyngbya iicbica</taxon>
    </lineage>
</organism>
<evidence type="ECO:0000313" key="4">
    <source>
        <dbReference type="Proteomes" id="UP000292459"/>
    </source>
</evidence>
<evidence type="ECO:0000256" key="1">
    <source>
        <dbReference type="SAM" id="MobiDB-lite"/>
    </source>
</evidence>
<name>A0A4Q7EH00_9CYAN</name>
<feature type="domain" description="AMIN" evidence="2">
    <location>
        <begin position="63"/>
        <end position="132"/>
    </location>
</feature>
<evidence type="ECO:0000259" key="2">
    <source>
        <dbReference type="Pfam" id="PF11741"/>
    </source>
</evidence>